<feature type="compositionally biased region" description="Basic and acidic residues" evidence="2">
    <location>
        <begin position="597"/>
        <end position="614"/>
    </location>
</feature>
<gene>
    <name evidence="4" type="ORF">A3G64_01945</name>
</gene>
<dbReference type="PANTHER" id="PTHR43977">
    <property type="entry name" value="STRUCTURAL MAINTENANCE OF CHROMOSOMES PROTEIN 3"/>
    <property type="match status" value="1"/>
</dbReference>
<dbReference type="InterPro" id="IPR003395">
    <property type="entry name" value="RecF/RecN/SMC_N"/>
</dbReference>
<feature type="region of interest" description="Disordered" evidence="2">
    <location>
        <begin position="587"/>
        <end position="614"/>
    </location>
</feature>
<feature type="coiled-coil region" evidence="1">
    <location>
        <begin position="370"/>
        <end position="411"/>
    </location>
</feature>
<name>A0A1G2CK85_9BACT</name>
<dbReference type="Proteomes" id="UP000179281">
    <property type="component" value="Unassembled WGS sequence"/>
</dbReference>
<proteinExistence type="predicted"/>
<feature type="coiled-coil region" evidence="1">
    <location>
        <begin position="167"/>
        <end position="194"/>
    </location>
</feature>
<feature type="domain" description="RecF/RecN/SMC N-terminal" evidence="3">
    <location>
        <begin position="2"/>
        <end position="717"/>
    </location>
</feature>
<dbReference type="EMBL" id="MHLD01000039">
    <property type="protein sequence ID" value="OGZ01759.1"/>
    <property type="molecule type" value="Genomic_DNA"/>
</dbReference>
<sequence>MFLTKLELMGFKSFAAKTALEFPRGIVAIVGPNGSGKSNVIDAVRWLLGERDAKNLRGVRGEDLIFAGTPTRARMSMAQASLHFDNRSKFFPVDYEEVSVTRQVTRAGTSQYFLNKAEVRLKDIVDFFAHSRLGTKGLIIIGQGQSDLFIKATPQERREMIEEILGLREYQLKKSDAERKLKHTTENAEKVAATIEEIAPHLRLLKRQTMKWERREEVAAELRGLETAYFSRKIGAIKSELDDAKPRIALALRALTAAEEELKGVHVKLKEAQAAHMPDQKALEGLLTGEQELMATRAKLEKEAARSEAKLEYLETRQASDSLDAGTLTAALKDVKEKLAAALQGEADSLRDAARAVIRIIEELWQSTPKQRTDAEARRLKEEAAILRGKLSASDAELNALRGERQKLIENTQNVNTLLGEMLSVFEKKKDEIGRLESEKNKRLFEEERLNLRLEDIRHEAEQVGRDVSEFKPVQGADGGEGDAADAEKRMLRLRGELASIGDVDEALVREAKETETRHAFLSAQLEDLNRAAADLATLMNDLDQRIHQEFTGALGTINAEFQKFFQLMFGGGKARLKLKLPELKARTAEEEGAEEQPARKRKEEEERPEDRMTEAGVEIEMSLPRRRITGLEMLSGGERSLISIAALFSLISVSPPPFLVLDEIDAALDERNARRFAELIKSFSKNTQFVIVTHNRSTMEVADILYGITMAEDGASKIVSLKLEN</sequence>
<feature type="coiled-coil region" evidence="1">
    <location>
        <begin position="512"/>
        <end position="546"/>
    </location>
</feature>
<reference evidence="4 5" key="1">
    <citation type="journal article" date="2016" name="Nat. Commun.">
        <title>Thousands of microbial genomes shed light on interconnected biogeochemical processes in an aquifer system.</title>
        <authorList>
            <person name="Anantharaman K."/>
            <person name="Brown C.T."/>
            <person name="Hug L.A."/>
            <person name="Sharon I."/>
            <person name="Castelle C.J."/>
            <person name="Probst A.J."/>
            <person name="Thomas B.C."/>
            <person name="Singh A."/>
            <person name="Wilkins M.J."/>
            <person name="Karaoz U."/>
            <person name="Brodie E.L."/>
            <person name="Williams K.H."/>
            <person name="Hubbard S.S."/>
            <person name="Banfield J.F."/>
        </authorList>
    </citation>
    <scope>NUCLEOTIDE SEQUENCE [LARGE SCALE GENOMIC DNA]</scope>
</reference>
<dbReference type="AlphaFoldDB" id="A0A1G2CK85"/>
<evidence type="ECO:0000256" key="1">
    <source>
        <dbReference type="SAM" id="Coils"/>
    </source>
</evidence>
<feature type="coiled-coil region" evidence="1">
    <location>
        <begin position="255"/>
        <end position="317"/>
    </location>
</feature>
<dbReference type="InterPro" id="IPR027417">
    <property type="entry name" value="P-loop_NTPase"/>
</dbReference>
<evidence type="ECO:0000313" key="4">
    <source>
        <dbReference type="EMBL" id="OGZ01759.1"/>
    </source>
</evidence>
<protein>
    <recommendedName>
        <fullName evidence="3">RecF/RecN/SMC N-terminal domain-containing protein</fullName>
    </recommendedName>
</protein>
<evidence type="ECO:0000313" key="5">
    <source>
        <dbReference type="Proteomes" id="UP000179281"/>
    </source>
</evidence>
<dbReference type="Gene3D" id="3.40.50.300">
    <property type="entry name" value="P-loop containing nucleotide triphosphate hydrolases"/>
    <property type="match status" value="2"/>
</dbReference>
<evidence type="ECO:0000256" key="2">
    <source>
        <dbReference type="SAM" id="MobiDB-lite"/>
    </source>
</evidence>
<evidence type="ECO:0000259" key="3">
    <source>
        <dbReference type="Pfam" id="PF02463"/>
    </source>
</evidence>
<organism evidence="4 5">
    <name type="scientific">Candidatus Liptonbacteria bacterium RIFCSPLOWO2_12_FULL_60_15</name>
    <dbReference type="NCBI Taxonomy" id="1798653"/>
    <lineage>
        <taxon>Bacteria</taxon>
        <taxon>Candidatus Liptoniibacteriota</taxon>
    </lineage>
</organism>
<keyword evidence="1" id="KW-0175">Coiled coil</keyword>
<accession>A0A1G2CK85</accession>
<comment type="caution">
    <text evidence="4">The sequence shown here is derived from an EMBL/GenBank/DDBJ whole genome shotgun (WGS) entry which is preliminary data.</text>
</comment>
<dbReference type="Pfam" id="PF02463">
    <property type="entry name" value="SMC_N"/>
    <property type="match status" value="1"/>
</dbReference>
<dbReference type="SUPFAM" id="SSF52540">
    <property type="entry name" value="P-loop containing nucleoside triphosphate hydrolases"/>
    <property type="match status" value="1"/>
</dbReference>
<dbReference type="STRING" id="1798653.A3G64_01945"/>